<accession>A0A243RUT5</accession>
<dbReference type="RefSeq" id="WP_086568573.1">
    <property type="nucleotide sequence ID" value="NZ_NGFP01000013.1"/>
</dbReference>
<dbReference type="Proteomes" id="UP000194761">
    <property type="component" value="Unassembled WGS sequence"/>
</dbReference>
<protein>
    <submittedName>
        <fullName evidence="1">Uncharacterized protein</fullName>
    </submittedName>
</protein>
<comment type="caution">
    <text evidence="1">The sequence shown here is derived from an EMBL/GenBank/DDBJ whole genome shotgun (WGS) entry which is preliminary data.</text>
</comment>
<sequence>MQPVRYRPPPAALDVLLMLSNYLRDLNTESTGPFLAHHLKNVVSKKPLENMVRAKLREINTNAGQDDELRLTLRLSMAQEMLEQLRTGAQTDPGFAEVLNEQREYDFNEILPGGKKTLTLAGVLDELGKIDFLGNAPCMNYVGGQVQDYLDELSGRPRRP</sequence>
<keyword evidence="2" id="KW-1185">Reference proteome</keyword>
<name>A0A243RUT5_9ACTN</name>
<gene>
    <name evidence="1" type="ORF">CA984_04775</name>
</gene>
<reference evidence="1 2" key="1">
    <citation type="submission" date="2017-05" db="EMBL/GenBank/DDBJ databases">
        <title>Biotechnological potential of actinobacteria isolated from South African environments.</title>
        <authorList>
            <person name="Le Roes-Hill M."/>
            <person name="Prins A."/>
            <person name="Durrell K.A."/>
        </authorList>
    </citation>
    <scope>NUCLEOTIDE SEQUENCE [LARGE SCALE GENOMIC DNA]</scope>
    <source>
        <strain evidence="1">M26</strain>
    </source>
</reference>
<dbReference type="EMBL" id="NGFP01000013">
    <property type="protein sequence ID" value="OUC98958.1"/>
    <property type="molecule type" value="Genomic_DNA"/>
</dbReference>
<evidence type="ECO:0000313" key="2">
    <source>
        <dbReference type="Proteomes" id="UP000194761"/>
    </source>
</evidence>
<dbReference type="AlphaFoldDB" id="A0A243RUT5"/>
<evidence type="ECO:0000313" key="1">
    <source>
        <dbReference type="EMBL" id="OUC98958.1"/>
    </source>
</evidence>
<organism evidence="1 2">
    <name type="scientific">Streptosporangium minutum</name>
    <dbReference type="NCBI Taxonomy" id="569862"/>
    <lineage>
        <taxon>Bacteria</taxon>
        <taxon>Bacillati</taxon>
        <taxon>Actinomycetota</taxon>
        <taxon>Actinomycetes</taxon>
        <taxon>Streptosporangiales</taxon>
        <taxon>Streptosporangiaceae</taxon>
        <taxon>Streptosporangium</taxon>
    </lineage>
</organism>
<proteinExistence type="predicted"/>